<gene>
    <name evidence="6" type="ORF">C0Q70_00523</name>
</gene>
<proteinExistence type="inferred from homology"/>
<keyword evidence="3" id="KW-0813">Transport</keyword>
<reference evidence="6 7" key="1">
    <citation type="submission" date="2018-04" db="EMBL/GenBank/DDBJ databases">
        <title>The genome of golden apple snail Pomacea canaliculata provides insight into stress tolerance and invasive adaptation.</title>
        <authorList>
            <person name="Liu C."/>
            <person name="Liu B."/>
            <person name="Ren Y."/>
            <person name="Zhang Y."/>
            <person name="Wang H."/>
            <person name="Li S."/>
            <person name="Jiang F."/>
            <person name="Yin L."/>
            <person name="Zhang G."/>
            <person name="Qian W."/>
            <person name="Fan W."/>
        </authorList>
    </citation>
    <scope>NUCLEOTIDE SEQUENCE [LARGE SCALE GENOMIC DNA]</scope>
    <source>
        <strain evidence="6">SZHN2017</strain>
        <tissue evidence="6">Muscle</tissue>
    </source>
</reference>
<dbReference type="OMA" id="LMDMMGM"/>
<dbReference type="InterPro" id="IPR011990">
    <property type="entry name" value="TPR-like_helical_dom_sf"/>
</dbReference>
<dbReference type="STRING" id="400727.A0A2T7PWW1"/>
<dbReference type="OrthoDB" id="10252405at2759"/>
<evidence type="ECO:0000313" key="7">
    <source>
        <dbReference type="Proteomes" id="UP000245119"/>
    </source>
</evidence>
<feature type="compositionally biased region" description="Low complexity" evidence="5">
    <location>
        <begin position="300"/>
        <end position="312"/>
    </location>
</feature>
<evidence type="ECO:0000256" key="4">
    <source>
        <dbReference type="ARBA" id="ARBA00022490"/>
    </source>
</evidence>
<dbReference type="AlphaFoldDB" id="A0A2T7PWW1"/>
<comment type="similarity">
    <text evidence="2">Belongs to the GET4 family.</text>
</comment>
<accession>A0A2T7PWW1</accession>
<protein>
    <recommendedName>
        <fullName evidence="8">Golgi to ER traffic protein 4 homolog</fullName>
    </recommendedName>
</protein>
<comment type="subcellular location">
    <subcellularLocation>
        <location evidence="1">Cytoplasm</location>
        <location evidence="1">Cytosol</location>
    </subcellularLocation>
</comment>
<dbReference type="GO" id="GO:0071818">
    <property type="term" value="C:BAT3 complex"/>
    <property type="evidence" value="ECO:0007669"/>
    <property type="project" value="TreeGrafter"/>
</dbReference>
<keyword evidence="7" id="KW-1185">Reference proteome</keyword>
<evidence type="ECO:0008006" key="8">
    <source>
        <dbReference type="Google" id="ProtNLM"/>
    </source>
</evidence>
<evidence type="ECO:0000256" key="1">
    <source>
        <dbReference type="ARBA" id="ARBA00004514"/>
    </source>
</evidence>
<evidence type="ECO:0000256" key="5">
    <source>
        <dbReference type="SAM" id="MobiDB-lite"/>
    </source>
</evidence>
<dbReference type="EMBL" id="PZQS01000001">
    <property type="protein sequence ID" value="PVD37921.1"/>
    <property type="molecule type" value="Genomic_DNA"/>
</dbReference>
<dbReference type="PANTHER" id="PTHR12875">
    <property type="entry name" value="GOLGI TO ER TRAFFIC PROTEIN 4 HOMOLOG"/>
    <property type="match status" value="1"/>
</dbReference>
<comment type="caution">
    <text evidence="6">The sequence shown here is derived from an EMBL/GenBank/DDBJ whole genome shotgun (WGS) entry which is preliminary data.</text>
</comment>
<dbReference type="Proteomes" id="UP000245119">
    <property type="component" value="Linkage Group LG1"/>
</dbReference>
<evidence type="ECO:0000256" key="3">
    <source>
        <dbReference type="ARBA" id="ARBA00022448"/>
    </source>
</evidence>
<keyword evidence="4" id="KW-0963">Cytoplasm</keyword>
<evidence type="ECO:0000313" key="6">
    <source>
        <dbReference type="EMBL" id="PVD37921.1"/>
    </source>
</evidence>
<feature type="region of interest" description="Disordered" evidence="5">
    <location>
        <begin position="298"/>
        <end position="326"/>
    </location>
</feature>
<name>A0A2T7PWW1_POMCA</name>
<dbReference type="FunFam" id="1.25.40.10:FF:000060">
    <property type="entry name" value="Golgi to ER traffic protein 4 homolog"/>
    <property type="match status" value="1"/>
</dbReference>
<dbReference type="PANTHER" id="PTHR12875:SF0">
    <property type="entry name" value="GOLGI TO ER TRAFFIC PROTEIN 4 HOMOLOG"/>
    <property type="match status" value="1"/>
</dbReference>
<dbReference type="InterPro" id="IPR007317">
    <property type="entry name" value="GET4"/>
</dbReference>
<organism evidence="6 7">
    <name type="scientific">Pomacea canaliculata</name>
    <name type="common">Golden apple snail</name>
    <dbReference type="NCBI Taxonomy" id="400727"/>
    <lineage>
        <taxon>Eukaryota</taxon>
        <taxon>Metazoa</taxon>
        <taxon>Spiralia</taxon>
        <taxon>Lophotrochozoa</taxon>
        <taxon>Mollusca</taxon>
        <taxon>Gastropoda</taxon>
        <taxon>Caenogastropoda</taxon>
        <taxon>Architaenioglossa</taxon>
        <taxon>Ampullarioidea</taxon>
        <taxon>Ampullariidae</taxon>
        <taxon>Pomacea</taxon>
    </lineage>
</organism>
<dbReference type="Gene3D" id="1.25.40.10">
    <property type="entry name" value="Tetratricopeptide repeat domain"/>
    <property type="match status" value="1"/>
</dbReference>
<sequence length="326" mass="36580">MAGSRGIERVLAKCEACISDGNFYEAHQMIRTLYFRYSGQQKYAEAIDLLYRGALTLLTHNQYGSGADLSLLLVDTLNKSCTPVTDETMDRLVHLLEKMDPDCPERIAYISHAIKWSSSSDISHKRGHPDLHQKFGVIFWHEHNYPQARYHYLHSMDGKGCAAMLLEYHVQQGYPSEVDLFITQAVLQYLCLKNKTTAADCFKAYTSGHPAIKTGPPYVMPLLNFIWFLLLALEGGKLTVFTVLCEKYQTSLSRDPSYKEYLDRIGQVFFGLPPPPAASQGFFGNFLQNILGGLDEDFDSPSTPSMSGSSHSVTANSRPEKVIDLD</sequence>
<dbReference type="GO" id="GO:0045048">
    <property type="term" value="P:protein insertion into ER membrane"/>
    <property type="evidence" value="ECO:0007669"/>
    <property type="project" value="InterPro"/>
</dbReference>
<evidence type="ECO:0000256" key="2">
    <source>
        <dbReference type="ARBA" id="ARBA00005351"/>
    </source>
</evidence>
<dbReference type="Pfam" id="PF04190">
    <property type="entry name" value="GET4"/>
    <property type="match status" value="1"/>
</dbReference>